<dbReference type="InterPro" id="IPR000715">
    <property type="entry name" value="Glycosyl_transferase_4"/>
</dbReference>
<feature type="transmembrane region" description="Helical" evidence="8">
    <location>
        <begin position="293"/>
        <end position="311"/>
    </location>
</feature>
<feature type="transmembrane region" description="Helical" evidence="8">
    <location>
        <begin position="160"/>
        <end position="179"/>
    </location>
</feature>
<evidence type="ECO:0000313" key="9">
    <source>
        <dbReference type="EMBL" id="KNF09724.1"/>
    </source>
</evidence>
<evidence type="ECO:0000256" key="8">
    <source>
        <dbReference type="SAM" id="Phobius"/>
    </source>
</evidence>
<feature type="transmembrane region" description="Helical" evidence="8">
    <location>
        <begin position="185"/>
        <end position="204"/>
    </location>
</feature>
<gene>
    <name evidence="9" type="primary">tagO</name>
    <name evidence="9" type="ORF">CLPU_2c01760</name>
</gene>
<dbReference type="InterPro" id="IPR018480">
    <property type="entry name" value="PNAcMuramoyl-5peptid_Trfase_CS"/>
</dbReference>
<dbReference type="CDD" id="cd06853">
    <property type="entry name" value="GT_WecA_like"/>
    <property type="match status" value="1"/>
</dbReference>
<dbReference type="EC" id="2.7.8.33" evidence="9"/>
<protein>
    <submittedName>
        <fullName evidence="9">Putative undecaprenyl-phosphate N-acetylglucosaminyl 1-phosphate transferase TagO</fullName>
        <ecNumber evidence="9">2.7.8.33</ecNumber>
    </submittedName>
</protein>
<evidence type="ECO:0000256" key="1">
    <source>
        <dbReference type="ARBA" id="ARBA00004651"/>
    </source>
</evidence>
<accession>A0A0L0WE23</accession>
<feature type="transmembrane region" description="Helical" evidence="8">
    <location>
        <begin position="72"/>
        <end position="88"/>
    </location>
</feature>
<comment type="subcellular location">
    <subcellularLocation>
        <location evidence="1">Cell membrane</location>
        <topology evidence="1">Multi-pass membrane protein</topology>
    </subcellularLocation>
</comment>
<feature type="transmembrane region" description="Helical" evidence="8">
    <location>
        <begin position="317"/>
        <end position="338"/>
    </location>
</feature>
<reference evidence="10" key="1">
    <citation type="submission" date="2015-07" db="EMBL/GenBank/DDBJ databases">
        <title>Draft genome sequence of the purine-degrading Gottschalkia purinilyticum DSM 1384 (formerly Clostridium purinilyticum).</title>
        <authorList>
            <person name="Poehlein A."/>
            <person name="Schiel-Bengelsdorf B."/>
            <person name="Bengelsdorf F.R."/>
            <person name="Daniel R."/>
            <person name="Duerre P."/>
        </authorList>
    </citation>
    <scope>NUCLEOTIDE SEQUENCE [LARGE SCALE GENOMIC DNA]</scope>
    <source>
        <strain evidence="10">DSM 1384</strain>
    </source>
</reference>
<feature type="transmembrane region" description="Helical" evidence="8">
    <location>
        <begin position="236"/>
        <end position="261"/>
    </location>
</feature>
<keyword evidence="6 8" id="KW-0472">Membrane</keyword>
<evidence type="ECO:0000313" key="10">
    <source>
        <dbReference type="Proteomes" id="UP000037267"/>
    </source>
</evidence>
<evidence type="ECO:0000256" key="6">
    <source>
        <dbReference type="ARBA" id="ARBA00023136"/>
    </source>
</evidence>
<feature type="binding site" evidence="7">
    <location>
        <position position="153"/>
    </location>
    <ligand>
        <name>Mg(2+)</name>
        <dbReference type="ChEBI" id="CHEBI:18420"/>
    </ligand>
</feature>
<dbReference type="Pfam" id="PF00953">
    <property type="entry name" value="Glycos_transf_4"/>
    <property type="match status" value="1"/>
</dbReference>
<comment type="cofactor">
    <cofactor evidence="7">
        <name>Mg(2+)</name>
        <dbReference type="ChEBI" id="CHEBI:18420"/>
    </cofactor>
</comment>
<evidence type="ECO:0000256" key="7">
    <source>
        <dbReference type="PIRSR" id="PIRSR600715-1"/>
    </source>
</evidence>
<feature type="transmembrane region" description="Helical" evidence="8">
    <location>
        <begin position="129"/>
        <end position="148"/>
    </location>
</feature>
<feature type="transmembrane region" description="Helical" evidence="8">
    <location>
        <begin position="6"/>
        <end position="26"/>
    </location>
</feature>
<dbReference type="GO" id="GO:0046872">
    <property type="term" value="F:metal ion binding"/>
    <property type="evidence" value="ECO:0007669"/>
    <property type="project" value="UniProtKB-KW"/>
</dbReference>
<feature type="binding site" evidence="7">
    <location>
        <position position="215"/>
    </location>
    <ligand>
        <name>Mg(2+)</name>
        <dbReference type="ChEBI" id="CHEBI:18420"/>
    </ligand>
</feature>
<feature type="transmembrane region" description="Helical" evidence="8">
    <location>
        <begin position="46"/>
        <end position="66"/>
    </location>
</feature>
<dbReference type="PANTHER" id="PTHR22926:SF3">
    <property type="entry name" value="UNDECAPRENYL-PHOSPHATE ALPHA-N-ACETYLGLUCOSAMINYL 1-PHOSPHATE TRANSFERASE"/>
    <property type="match status" value="1"/>
</dbReference>
<keyword evidence="3 9" id="KW-0808">Transferase</keyword>
<keyword evidence="7" id="KW-0460">Magnesium</keyword>
<dbReference type="OrthoDB" id="9805475at2"/>
<keyword evidence="5 8" id="KW-1133">Transmembrane helix</keyword>
<keyword evidence="10" id="KW-1185">Reference proteome</keyword>
<feature type="transmembrane region" description="Helical" evidence="8">
    <location>
        <begin position="100"/>
        <end position="117"/>
    </location>
</feature>
<evidence type="ECO:0000256" key="5">
    <source>
        <dbReference type="ARBA" id="ARBA00022989"/>
    </source>
</evidence>
<dbReference type="GO" id="GO:0044038">
    <property type="term" value="P:cell wall macromolecule biosynthetic process"/>
    <property type="evidence" value="ECO:0007669"/>
    <property type="project" value="TreeGrafter"/>
</dbReference>
<evidence type="ECO:0000256" key="4">
    <source>
        <dbReference type="ARBA" id="ARBA00022692"/>
    </source>
</evidence>
<dbReference type="EMBL" id="LGSS01000002">
    <property type="protein sequence ID" value="KNF09724.1"/>
    <property type="molecule type" value="Genomic_DNA"/>
</dbReference>
<evidence type="ECO:0000256" key="2">
    <source>
        <dbReference type="ARBA" id="ARBA00022475"/>
    </source>
</evidence>
<dbReference type="PATRIC" id="fig|1503.3.peg.1672"/>
<dbReference type="AlphaFoldDB" id="A0A0L0WE23"/>
<keyword evidence="7" id="KW-0479">Metal-binding</keyword>
<dbReference type="PROSITE" id="PS01348">
    <property type="entry name" value="MRAY_2"/>
    <property type="match status" value="1"/>
</dbReference>
<comment type="caution">
    <text evidence="9">The sequence shown here is derived from an EMBL/GenBank/DDBJ whole genome shotgun (WGS) entry which is preliminary data.</text>
</comment>
<organism evidence="9 10">
    <name type="scientific">Gottschalkia purinilytica</name>
    <name type="common">Clostridium purinilyticum</name>
    <dbReference type="NCBI Taxonomy" id="1503"/>
    <lineage>
        <taxon>Bacteria</taxon>
        <taxon>Bacillati</taxon>
        <taxon>Bacillota</taxon>
        <taxon>Tissierellia</taxon>
        <taxon>Tissierellales</taxon>
        <taxon>Gottschalkiaceae</taxon>
        <taxon>Gottschalkia</taxon>
    </lineage>
</organism>
<keyword evidence="2" id="KW-1003">Cell membrane</keyword>
<dbReference type="STRING" id="1503.CLPU_2c01760"/>
<dbReference type="PANTHER" id="PTHR22926">
    <property type="entry name" value="PHOSPHO-N-ACETYLMURAMOYL-PENTAPEPTIDE-TRANSFERASE"/>
    <property type="match status" value="1"/>
</dbReference>
<name>A0A0L0WE23_GOTPU</name>
<feature type="transmembrane region" description="Helical" evidence="8">
    <location>
        <begin position="211"/>
        <end position="230"/>
    </location>
</feature>
<dbReference type="Proteomes" id="UP000037267">
    <property type="component" value="Unassembled WGS sequence"/>
</dbReference>
<dbReference type="GO" id="GO:0071555">
    <property type="term" value="P:cell wall organization"/>
    <property type="evidence" value="ECO:0007669"/>
    <property type="project" value="TreeGrafter"/>
</dbReference>
<sequence>MSKYYIAFFLPLILSFSFTPLAKKIAYKVGAIDVPKDERRVHKVPIPRLGGIAIYLATIISMIALLNLDRSVISILIGGSIIAITGIVDDIKPMSAKLKLVLQVVAAAVLILGDVKIEAITNPFDKQHGLLHLGSFAIPITIFWVVGITNTLNLIDGLDGLSAGVSAIAALSFLFITYGSVTGEASIIIMSAIIAGAAFGFLPFNFNPAKIFMGDTGALFLGYMLSVIAIEGAMKSVATIAIVTPILALGLPIFDTTFAILRRLIDKKPIMEADRGHLHHRLLDKGLSQRQTVLVLYIISVILGASAIVIAKVNPGSGILIISFLAVLAIISMTRFGIVNSRKNHRSK</sequence>
<dbReference type="GO" id="GO:0009103">
    <property type="term" value="P:lipopolysaccharide biosynthetic process"/>
    <property type="evidence" value="ECO:0007669"/>
    <property type="project" value="TreeGrafter"/>
</dbReference>
<proteinExistence type="predicted"/>
<dbReference type="GO" id="GO:0036380">
    <property type="term" value="F:UDP-N-acetylglucosamine-undecaprenyl-phosphate N-acetylglucosaminephosphotransferase activity"/>
    <property type="evidence" value="ECO:0007669"/>
    <property type="project" value="UniProtKB-EC"/>
</dbReference>
<dbReference type="GO" id="GO:0005886">
    <property type="term" value="C:plasma membrane"/>
    <property type="evidence" value="ECO:0007669"/>
    <property type="project" value="UniProtKB-SubCell"/>
</dbReference>
<keyword evidence="4 8" id="KW-0812">Transmembrane</keyword>
<evidence type="ECO:0000256" key="3">
    <source>
        <dbReference type="ARBA" id="ARBA00022679"/>
    </source>
</evidence>
<dbReference type="RefSeq" id="WP_050354108.1">
    <property type="nucleotide sequence ID" value="NZ_LGSS01000002.1"/>
</dbReference>